<evidence type="ECO:0000313" key="2">
    <source>
        <dbReference type="Proteomes" id="UP001176940"/>
    </source>
</evidence>
<organism evidence="1 2">
    <name type="scientific">Ranitomeya imitator</name>
    <name type="common">mimic poison frog</name>
    <dbReference type="NCBI Taxonomy" id="111125"/>
    <lineage>
        <taxon>Eukaryota</taxon>
        <taxon>Metazoa</taxon>
        <taxon>Chordata</taxon>
        <taxon>Craniata</taxon>
        <taxon>Vertebrata</taxon>
        <taxon>Euteleostomi</taxon>
        <taxon>Amphibia</taxon>
        <taxon>Batrachia</taxon>
        <taxon>Anura</taxon>
        <taxon>Neobatrachia</taxon>
        <taxon>Hyloidea</taxon>
        <taxon>Dendrobatidae</taxon>
        <taxon>Dendrobatinae</taxon>
        <taxon>Ranitomeya</taxon>
    </lineage>
</organism>
<evidence type="ECO:0000313" key="1">
    <source>
        <dbReference type="EMBL" id="CAJ0964199.1"/>
    </source>
</evidence>
<comment type="caution">
    <text evidence="1">The sequence shown here is derived from an EMBL/GenBank/DDBJ whole genome shotgun (WGS) entry which is preliminary data.</text>
</comment>
<dbReference type="PANTHER" id="PTHR21301">
    <property type="entry name" value="REVERSE TRANSCRIPTASE"/>
    <property type="match status" value="1"/>
</dbReference>
<evidence type="ECO:0008006" key="3">
    <source>
        <dbReference type="Google" id="ProtNLM"/>
    </source>
</evidence>
<gene>
    <name evidence="1" type="ORF">RIMI_LOCUS18976671</name>
</gene>
<keyword evidence="2" id="KW-1185">Reference proteome</keyword>
<protein>
    <recommendedName>
        <fullName evidence="3">GIY-YIG domain-containing protein</fullName>
    </recommendedName>
</protein>
<dbReference type="Proteomes" id="UP001176940">
    <property type="component" value="Unassembled WGS sequence"/>
</dbReference>
<reference evidence="1" key="1">
    <citation type="submission" date="2023-07" db="EMBL/GenBank/DDBJ databases">
        <authorList>
            <person name="Stuckert A."/>
        </authorList>
    </citation>
    <scope>NUCLEOTIDE SEQUENCE</scope>
</reference>
<proteinExistence type="predicted"/>
<sequence length="200" mass="23129">MDLIQGWMRYIDDVWFVWEGSINDLHALMAALNRNDLNIKLTYKFGRFVDFLDLQIRALPEGDLVTSIYRKPTATNSLLHAESAHLPSTLEEYRRCKACANCVKTKKFSNFDGSKTYEIRSFLSCSSKGVIYHLTCPCGKIYIGLTTRELKIRIREHYLDIEKSKAVQDCANLKTLPRHYKKFHNSDPRLMQSFNGAILL</sequence>
<dbReference type="PANTHER" id="PTHR21301:SF13">
    <property type="match status" value="1"/>
</dbReference>
<accession>A0ABN9MFB0</accession>
<dbReference type="EMBL" id="CAUEEQ010059355">
    <property type="protein sequence ID" value="CAJ0964199.1"/>
    <property type="molecule type" value="Genomic_DNA"/>
</dbReference>
<name>A0ABN9MFB0_9NEOB</name>